<dbReference type="EMBL" id="HADX01014944">
    <property type="protein sequence ID" value="SBP37176.1"/>
    <property type="molecule type" value="Transcribed_RNA"/>
</dbReference>
<accession>A0A1A7Z490</accession>
<sequence length="160" mass="17944">QCGPVRSTTMEKRPSGSTTFVLSRYIFMSCLCLSVQISSGIKKLFEAHIQFTNGWVHDLDIFKPPHCEYVIVHAKVLHSQRLNEPVLLPWVIVSVTGRVESAHCTYLSDLRGVEATVRIRGTHTVTDEPAYWVLPGNLSKIQPEVGHKIDFTTSTAKKKP</sequence>
<name>A0A1A7Z490_9TELE</name>
<organism evidence="1">
    <name type="scientific">Iconisemion striatum</name>
    <dbReference type="NCBI Taxonomy" id="60296"/>
    <lineage>
        <taxon>Eukaryota</taxon>
        <taxon>Metazoa</taxon>
        <taxon>Chordata</taxon>
        <taxon>Craniata</taxon>
        <taxon>Vertebrata</taxon>
        <taxon>Euteleostomi</taxon>
        <taxon>Actinopterygii</taxon>
        <taxon>Neopterygii</taxon>
        <taxon>Teleostei</taxon>
        <taxon>Neoteleostei</taxon>
        <taxon>Acanthomorphata</taxon>
        <taxon>Ovalentaria</taxon>
        <taxon>Atherinomorphae</taxon>
        <taxon>Cyprinodontiformes</taxon>
        <taxon>Nothobranchiidae</taxon>
        <taxon>Iconisemion</taxon>
    </lineage>
</organism>
<evidence type="ECO:0000313" key="1">
    <source>
        <dbReference type="EMBL" id="SBP37176.1"/>
    </source>
</evidence>
<dbReference type="AlphaFoldDB" id="A0A1A7Z490"/>
<reference evidence="1" key="1">
    <citation type="submission" date="2016-05" db="EMBL/GenBank/DDBJ databases">
        <authorList>
            <person name="Lavstsen T."/>
            <person name="Jespersen J.S."/>
        </authorList>
    </citation>
    <scope>NUCLEOTIDE SEQUENCE</scope>
    <source>
        <tissue evidence="1">Brain</tissue>
    </source>
</reference>
<feature type="non-terminal residue" evidence="1">
    <location>
        <position position="1"/>
    </location>
</feature>
<protein>
    <submittedName>
        <fullName evidence="1">Uncharacterized protein</fullName>
    </submittedName>
</protein>
<gene>
    <name evidence="1" type="primary">LOC100169030</name>
</gene>
<dbReference type="PANTHER" id="PTHR47526">
    <property type="entry name" value="ATP-DEPENDENT DNA HELICASE"/>
    <property type="match status" value="1"/>
</dbReference>
<proteinExistence type="predicted"/>
<reference evidence="1" key="2">
    <citation type="submission" date="2016-06" db="EMBL/GenBank/DDBJ databases">
        <title>The genome of a short-lived fish provides insights into sex chromosome evolution and the genetic control of aging.</title>
        <authorList>
            <person name="Reichwald K."/>
            <person name="Felder M."/>
            <person name="Petzold A."/>
            <person name="Koch P."/>
            <person name="Groth M."/>
            <person name="Platzer M."/>
        </authorList>
    </citation>
    <scope>NUCLEOTIDE SEQUENCE</scope>
    <source>
        <tissue evidence="1">Brain</tissue>
    </source>
</reference>
<dbReference type="PANTHER" id="PTHR47526:SF4">
    <property type="entry name" value="SWIM-TYPE DOMAIN-CONTAINING PROTEIN"/>
    <property type="match status" value="1"/>
</dbReference>
<feature type="non-terminal residue" evidence="1">
    <location>
        <position position="160"/>
    </location>
</feature>